<dbReference type="EMBL" id="JAEQNA010000013">
    <property type="protein sequence ID" value="MBL0423272.1"/>
    <property type="molecule type" value="Genomic_DNA"/>
</dbReference>
<keyword evidence="1" id="KW-0175">Coiled coil</keyword>
<feature type="chain" id="PRO_5037458711" evidence="2">
    <location>
        <begin position="23"/>
        <end position="211"/>
    </location>
</feature>
<evidence type="ECO:0000313" key="4">
    <source>
        <dbReference type="EMBL" id="MBL0423272.1"/>
    </source>
</evidence>
<dbReference type="AlphaFoldDB" id="A0A936ZP05"/>
<evidence type="ECO:0000256" key="2">
    <source>
        <dbReference type="SAM" id="SignalP"/>
    </source>
</evidence>
<feature type="signal peptide" evidence="2">
    <location>
        <begin position="1"/>
        <end position="22"/>
    </location>
</feature>
<feature type="coiled-coil region" evidence="1">
    <location>
        <begin position="170"/>
        <end position="197"/>
    </location>
</feature>
<organism evidence="4 5">
    <name type="scientific">Ramlibacter aurantiacus</name>
    <dbReference type="NCBI Taxonomy" id="2801330"/>
    <lineage>
        <taxon>Bacteria</taxon>
        <taxon>Pseudomonadati</taxon>
        <taxon>Pseudomonadota</taxon>
        <taxon>Betaproteobacteria</taxon>
        <taxon>Burkholderiales</taxon>
        <taxon>Comamonadaceae</taxon>
        <taxon>Ramlibacter</taxon>
    </lineage>
</organism>
<protein>
    <submittedName>
        <fullName evidence="4">DUF4124 domain-containing protein</fullName>
    </submittedName>
</protein>
<evidence type="ECO:0000313" key="5">
    <source>
        <dbReference type="Proteomes" id="UP000613011"/>
    </source>
</evidence>
<dbReference type="InterPro" id="IPR025392">
    <property type="entry name" value="DUF4124"/>
</dbReference>
<reference evidence="4" key="1">
    <citation type="submission" date="2021-01" db="EMBL/GenBank/DDBJ databases">
        <title>Ramlibacter sp. strain AW1 16S ribosomal RNA gene Genome sequencing and assembly.</title>
        <authorList>
            <person name="Kang M."/>
        </authorList>
    </citation>
    <scope>NUCLEOTIDE SEQUENCE</scope>
    <source>
        <strain evidence="4">AW1</strain>
    </source>
</reference>
<evidence type="ECO:0000256" key="1">
    <source>
        <dbReference type="SAM" id="Coils"/>
    </source>
</evidence>
<proteinExistence type="predicted"/>
<evidence type="ECO:0000259" key="3">
    <source>
        <dbReference type="Pfam" id="PF13511"/>
    </source>
</evidence>
<name>A0A936ZP05_9BURK</name>
<comment type="caution">
    <text evidence="4">The sequence shown here is derived from an EMBL/GenBank/DDBJ whole genome shotgun (WGS) entry which is preliminary data.</text>
</comment>
<accession>A0A936ZP05</accession>
<dbReference type="Pfam" id="PF13511">
    <property type="entry name" value="DUF4124"/>
    <property type="match status" value="1"/>
</dbReference>
<sequence length="211" mass="23870">MRFTPHAIAATVGLLLSTAASAQAIYTCVDGAGRRITSDRPILECIDREQRVLNPSGTLRARIPPSYTAAERAALEKAAREEAEERGRIVEQRQRQRALLTRYPNQEVLDRERAAALAIVDDVIATATQRSASLVAERRKLESDAATHARDPERMPGTLKQAIEVNDRQLASQERYIAEQREERQRVQERFDDMQRQLNLLWAQQNAGRND</sequence>
<dbReference type="RefSeq" id="WP_201686409.1">
    <property type="nucleotide sequence ID" value="NZ_JAEQNA010000013.1"/>
</dbReference>
<feature type="domain" description="DUF4124" evidence="3">
    <location>
        <begin position="14"/>
        <end position="59"/>
    </location>
</feature>
<gene>
    <name evidence="4" type="ORF">JI739_23250</name>
</gene>
<keyword evidence="2" id="KW-0732">Signal</keyword>
<dbReference type="Proteomes" id="UP000613011">
    <property type="component" value="Unassembled WGS sequence"/>
</dbReference>
<keyword evidence="5" id="KW-1185">Reference proteome</keyword>